<organism evidence="2 3">
    <name type="scientific">Adlercreutzia faecimuris</name>
    <dbReference type="NCBI Taxonomy" id="2897341"/>
    <lineage>
        <taxon>Bacteria</taxon>
        <taxon>Bacillati</taxon>
        <taxon>Actinomycetota</taxon>
        <taxon>Coriobacteriia</taxon>
        <taxon>Eggerthellales</taxon>
        <taxon>Eggerthellaceae</taxon>
        <taxon>Adlercreutzia</taxon>
    </lineage>
</organism>
<feature type="transmembrane region" description="Helical" evidence="1">
    <location>
        <begin position="26"/>
        <end position="46"/>
    </location>
</feature>
<evidence type="ECO:0000313" key="3">
    <source>
        <dbReference type="Proteomes" id="UP001430755"/>
    </source>
</evidence>
<keyword evidence="1" id="KW-0472">Membrane</keyword>
<feature type="transmembrane region" description="Helical" evidence="1">
    <location>
        <begin position="217"/>
        <end position="237"/>
    </location>
</feature>
<proteinExistence type="predicted"/>
<keyword evidence="3" id="KW-1185">Reference proteome</keyword>
<feature type="transmembrane region" description="Helical" evidence="1">
    <location>
        <begin position="101"/>
        <end position="125"/>
    </location>
</feature>
<feature type="transmembrane region" description="Helical" evidence="1">
    <location>
        <begin position="159"/>
        <end position="179"/>
    </location>
</feature>
<reference evidence="2" key="1">
    <citation type="submission" date="2021-11" db="EMBL/GenBank/DDBJ databases">
        <title>A Novel Adlercreutzia Species, isolated from a Allomyrina dichotoma larva feces.</title>
        <authorList>
            <person name="Suh M.K."/>
        </authorList>
    </citation>
    <scope>NUCLEOTIDE SEQUENCE</scope>
    <source>
        <strain evidence="2">JBNU-10</strain>
    </source>
</reference>
<sequence length="250" mass="25765">MREVEPLRALGALILRDIGCALRTPAFVVVAGLGVALCWLIAQWADGSLLADERLRRFLLASATVVPALMGGGSVVLFLLVEEREHGACPTLFRAGISLGAMVASKVAAALAFTALTVLACLIAIGAPLGCWAPATLAVTATSLPFLLVVTALGVTLRAYAQTGIWSLVLVVLALPSQVAELDRAVAPLAAALPLEAATAVMIWLVTDEAPAEGWPAVGAVFAAWLAAGAALLAAALRRRAREDADEAEE</sequence>
<evidence type="ECO:0000256" key="1">
    <source>
        <dbReference type="SAM" id="Phobius"/>
    </source>
</evidence>
<accession>A0ABS9WJA1</accession>
<evidence type="ECO:0000313" key="2">
    <source>
        <dbReference type="EMBL" id="MCI2242855.1"/>
    </source>
</evidence>
<evidence type="ECO:0008006" key="4">
    <source>
        <dbReference type="Google" id="ProtNLM"/>
    </source>
</evidence>
<dbReference type="RefSeq" id="WP_242166408.1">
    <property type="nucleotide sequence ID" value="NZ_JAJMLW010000004.1"/>
</dbReference>
<dbReference type="EMBL" id="JAJMLW010000004">
    <property type="protein sequence ID" value="MCI2242855.1"/>
    <property type="molecule type" value="Genomic_DNA"/>
</dbReference>
<name>A0ABS9WJA1_9ACTN</name>
<feature type="transmembrane region" description="Helical" evidence="1">
    <location>
        <begin position="132"/>
        <end position="153"/>
    </location>
</feature>
<gene>
    <name evidence="2" type="ORF">LPT13_10910</name>
</gene>
<feature type="transmembrane region" description="Helical" evidence="1">
    <location>
        <begin position="58"/>
        <end position="81"/>
    </location>
</feature>
<comment type="caution">
    <text evidence="2">The sequence shown here is derived from an EMBL/GenBank/DDBJ whole genome shotgun (WGS) entry which is preliminary data.</text>
</comment>
<keyword evidence="1" id="KW-0812">Transmembrane</keyword>
<dbReference type="Proteomes" id="UP001430755">
    <property type="component" value="Unassembled WGS sequence"/>
</dbReference>
<keyword evidence="1" id="KW-1133">Transmembrane helix</keyword>
<protein>
    <recommendedName>
        <fullName evidence="4">ABC transporter permease</fullName>
    </recommendedName>
</protein>